<sequence length="281" mass="29614">MNATSFPYFVSATDADVAVILGTNEIASALAVKLRKGGYHVILTHEPCPPVLRRGMAFDDALYDDECELDGVRARKAEDAVHLAEIAAEDACVAVTPLQLSDLLALRRIQLLIDARLKPATATPDYRHYVGLSIGLGRHFKVGENCDLALEVAPTHCGAVHHCVAQQPCQSAVGRDDPAFSLAPARGVWHTALEIGDPVARGDLIGRIGEASVRARQDGVVVGLARDGLLLAEGSPVAEIASDAAHACRGLDPDAKHLAKAALAAIRGTAKRGPKAAPRSR</sequence>
<gene>
    <name evidence="1" type="ORF">GJ654_11615</name>
</gene>
<protein>
    <submittedName>
        <fullName evidence="1">Xanthine dehydrogenase</fullName>
    </submittedName>
</protein>
<dbReference type="OrthoDB" id="8454883at2"/>
<dbReference type="Gene3D" id="3.40.630.10">
    <property type="entry name" value="Zn peptidases"/>
    <property type="match status" value="1"/>
</dbReference>
<name>A0A6N8DM80_RHOAC</name>
<dbReference type="AlphaFoldDB" id="A0A6N8DM80"/>
<comment type="caution">
    <text evidence="1">The sequence shown here is derived from an EMBL/GenBank/DDBJ whole genome shotgun (WGS) entry which is preliminary data.</text>
</comment>
<dbReference type="Proteomes" id="UP000439113">
    <property type="component" value="Unassembled WGS sequence"/>
</dbReference>
<accession>A0A6N8DM80</accession>
<proteinExistence type="predicted"/>
<evidence type="ECO:0000313" key="1">
    <source>
        <dbReference type="EMBL" id="MTV31640.1"/>
    </source>
</evidence>
<organism evidence="1 2">
    <name type="scientific">Rhodoblastus acidophilus</name>
    <name type="common">Rhodopseudomonas acidophila</name>
    <dbReference type="NCBI Taxonomy" id="1074"/>
    <lineage>
        <taxon>Bacteria</taxon>
        <taxon>Pseudomonadati</taxon>
        <taxon>Pseudomonadota</taxon>
        <taxon>Alphaproteobacteria</taxon>
        <taxon>Hyphomicrobiales</taxon>
        <taxon>Rhodoblastaceae</taxon>
        <taxon>Rhodoblastus</taxon>
    </lineage>
</organism>
<evidence type="ECO:0000313" key="2">
    <source>
        <dbReference type="Proteomes" id="UP000439113"/>
    </source>
</evidence>
<dbReference type="EMBL" id="WNKS01000009">
    <property type="protein sequence ID" value="MTV31640.1"/>
    <property type="molecule type" value="Genomic_DNA"/>
</dbReference>
<dbReference type="RefSeq" id="WP_155446329.1">
    <property type="nucleotide sequence ID" value="NZ_JAOQNR010000008.1"/>
</dbReference>
<reference evidence="1 2" key="1">
    <citation type="submission" date="2019-11" db="EMBL/GenBank/DDBJ databases">
        <title>Whole-genome sequence of a Rhodoblastus acidophilus DSM 142.</title>
        <authorList>
            <person name="Kyndt J.A."/>
            <person name="Meyer T.E."/>
        </authorList>
    </citation>
    <scope>NUCLEOTIDE SEQUENCE [LARGE SCALE GENOMIC DNA]</scope>
    <source>
        <strain evidence="1 2">DSM 142</strain>
    </source>
</reference>